<accession>A0A073J4X9</accession>
<sequence>MKERQKTKSSILFIDAVSGGIARLLPEEGAAFVFPLRLLPAGVRGGESIRLTASLYEEKGRREKTDALLREMKERK</sequence>
<dbReference type="Gene3D" id="6.20.120.50">
    <property type="match status" value="1"/>
</dbReference>
<keyword evidence="2" id="KW-1185">Reference proteome</keyword>
<protein>
    <recommendedName>
        <fullName evidence="3">DUF3006 domain-containing protein</fullName>
    </recommendedName>
</protein>
<evidence type="ECO:0000313" key="2">
    <source>
        <dbReference type="Proteomes" id="UP000027665"/>
    </source>
</evidence>
<name>A0A073J4X9_9BACT</name>
<dbReference type="OrthoDB" id="164847at2"/>
<dbReference type="GeneID" id="90983111"/>
<comment type="caution">
    <text evidence="1">The sequence shown here is derived from an EMBL/GenBank/DDBJ whole genome shotgun (WGS) entry which is preliminary data.</text>
</comment>
<evidence type="ECO:0008006" key="3">
    <source>
        <dbReference type="Google" id="ProtNLM"/>
    </source>
</evidence>
<dbReference type="Proteomes" id="UP000027665">
    <property type="component" value="Unassembled WGS sequence"/>
</dbReference>
<proteinExistence type="predicted"/>
<gene>
    <name evidence="1" type="ORF">EH55_00945</name>
</gene>
<organism evidence="1 2">
    <name type="scientific">Synergistes jonesii</name>
    <dbReference type="NCBI Taxonomy" id="2754"/>
    <lineage>
        <taxon>Bacteria</taxon>
        <taxon>Thermotogati</taxon>
        <taxon>Synergistota</taxon>
        <taxon>Synergistia</taxon>
        <taxon>Synergistales</taxon>
        <taxon>Synergistaceae</taxon>
        <taxon>Synergistes</taxon>
    </lineage>
</organism>
<evidence type="ECO:0000313" key="1">
    <source>
        <dbReference type="EMBL" id="KEJ92777.1"/>
    </source>
</evidence>
<dbReference type="EMBL" id="JMKI01000016">
    <property type="protein sequence ID" value="KEJ92777.1"/>
    <property type="molecule type" value="Genomic_DNA"/>
</dbReference>
<dbReference type="STRING" id="2754.EH55_00945"/>
<dbReference type="RefSeq" id="WP_037975070.1">
    <property type="nucleotide sequence ID" value="NZ_JMKI01000016.1"/>
</dbReference>
<reference evidence="1 2" key="1">
    <citation type="submission" date="2014-04" db="EMBL/GenBank/DDBJ databases">
        <title>Draft Genome Sequence of Synergistes jonesii.</title>
        <authorList>
            <person name="Coil D.A."/>
            <person name="Eisen J.A."/>
            <person name="Holland-Moritz H.E."/>
        </authorList>
    </citation>
    <scope>NUCLEOTIDE SEQUENCE [LARGE SCALE GENOMIC DNA]</scope>
    <source>
        <strain evidence="1 2">78-1</strain>
    </source>
</reference>
<dbReference type="AlphaFoldDB" id="A0A073J4X9"/>